<name>T1GG39_MEGSC</name>
<dbReference type="Proteomes" id="UP000015102">
    <property type="component" value="Unassembled WGS sequence"/>
</dbReference>
<keyword evidence="3" id="KW-1185">Reference proteome</keyword>
<dbReference type="EMBL" id="CAQQ02115631">
    <property type="status" value="NOT_ANNOTATED_CDS"/>
    <property type="molecule type" value="Genomic_DNA"/>
</dbReference>
<feature type="signal peptide" evidence="1">
    <location>
        <begin position="1"/>
        <end position="18"/>
    </location>
</feature>
<accession>T1GG39</accession>
<sequence length="95" mass="10447">MWIKFVILLICFGGSVKTSPINVISNYVTLPLPSNNGDLPVSLTSALQEGFVTGQTSYIAPSPYYEDPNQKVIQQTSYGPFEPSQELNNVPLVLR</sequence>
<organism evidence="2 3">
    <name type="scientific">Megaselia scalaris</name>
    <name type="common">Humpbacked fly</name>
    <name type="synonym">Phora scalaris</name>
    <dbReference type="NCBI Taxonomy" id="36166"/>
    <lineage>
        <taxon>Eukaryota</taxon>
        <taxon>Metazoa</taxon>
        <taxon>Ecdysozoa</taxon>
        <taxon>Arthropoda</taxon>
        <taxon>Hexapoda</taxon>
        <taxon>Insecta</taxon>
        <taxon>Pterygota</taxon>
        <taxon>Neoptera</taxon>
        <taxon>Endopterygota</taxon>
        <taxon>Diptera</taxon>
        <taxon>Brachycera</taxon>
        <taxon>Muscomorpha</taxon>
        <taxon>Platypezoidea</taxon>
        <taxon>Phoridae</taxon>
        <taxon>Megaseliini</taxon>
        <taxon>Megaselia</taxon>
    </lineage>
</organism>
<evidence type="ECO:0000313" key="2">
    <source>
        <dbReference type="EnsemblMetazoa" id="MESCA002345-PA"/>
    </source>
</evidence>
<evidence type="ECO:0000313" key="3">
    <source>
        <dbReference type="Proteomes" id="UP000015102"/>
    </source>
</evidence>
<reference evidence="3" key="1">
    <citation type="submission" date="2013-02" db="EMBL/GenBank/DDBJ databases">
        <authorList>
            <person name="Hughes D."/>
        </authorList>
    </citation>
    <scope>NUCLEOTIDE SEQUENCE</scope>
    <source>
        <strain>Durham</strain>
        <strain evidence="3">NC isolate 2 -- Noor lab</strain>
    </source>
</reference>
<keyword evidence="1" id="KW-0732">Signal</keyword>
<reference evidence="2" key="2">
    <citation type="submission" date="2015-06" db="UniProtKB">
        <authorList>
            <consortium name="EnsemblMetazoa"/>
        </authorList>
    </citation>
    <scope>IDENTIFICATION</scope>
</reference>
<dbReference type="EnsemblMetazoa" id="MESCA002345-RA">
    <property type="protein sequence ID" value="MESCA002345-PA"/>
    <property type="gene ID" value="MESCA002345"/>
</dbReference>
<evidence type="ECO:0000256" key="1">
    <source>
        <dbReference type="SAM" id="SignalP"/>
    </source>
</evidence>
<dbReference type="HOGENOM" id="CLU_2375160_0_0_1"/>
<dbReference type="AlphaFoldDB" id="T1GG39"/>
<protein>
    <submittedName>
        <fullName evidence="2">Uncharacterized protein</fullName>
    </submittedName>
</protein>
<feature type="chain" id="PRO_5004588259" evidence="1">
    <location>
        <begin position="19"/>
        <end position="95"/>
    </location>
</feature>
<proteinExistence type="predicted"/>